<keyword evidence="1" id="KW-0812">Transmembrane</keyword>
<keyword evidence="1" id="KW-1133">Transmembrane helix</keyword>
<dbReference type="KEGG" id="gmw:116412947"/>
<proteinExistence type="predicted"/>
<name>A0A6J3BZK8_GALME</name>
<reference evidence="3" key="1">
    <citation type="submission" date="2025-08" db="UniProtKB">
        <authorList>
            <consortium name="RefSeq"/>
        </authorList>
    </citation>
    <scope>IDENTIFICATION</scope>
    <source>
        <tissue evidence="3">Whole larvae</tissue>
    </source>
</reference>
<evidence type="ECO:0000313" key="2">
    <source>
        <dbReference type="Proteomes" id="UP001652740"/>
    </source>
</evidence>
<dbReference type="InParanoid" id="A0A6J3BZK8"/>
<dbReference type="Proteomes" id="UP001652740">
    <property type="component" value="Unplaced"/>
</dbReference>
<protein>
    <submittedName>
        <fullName evidence="3">Uncharacterized protein LOC116412947</fullName>
    </submittedName>
</protein>
<accession>A0A6J3BZK8</accession>
<gene>
    <name evidence="3" type="primary">LOC116412947</name>
</gene>
<keyword evidence="2" id="KW-1185">Reference proteome</keyword>
<feature type="transmembrane region" description="Helical" evidence="1">
    <location>
        <begin position="6"/>
        <end position="22"/>
    </location>
</feature>
<evidence type="ECO:0000256" key="1">
    <source>
        <dbReference type="SAM" id="Phobius"/>
    </source>
</evidence>
<dbReference type="GeneID" id="116412947"/>
<keyword evidence="1" id="KW-0472">Membrane</keyword>
<dbReference type="AlphaFoldDB" id="A0A6J3BZK8"/>
<dbReference type="RefSeq" id="XP_031765045.2">
    <property type="nucleotide sequence ID" value="XM_031909185.2"/>
</dbReference>
<sequence>MSFNVNLFYFVFVSFISYIFGAPQQPKINDQYENTTKPDSIENNTKTHNVEDNEIINDVKFIESNTTEVEKPQAFVTKLYTTIMIPIRKFMSTPKINTVVRNIGTCIVNGAMEIMSYYFPTPLMPLIATAAGMVIPFEPVVILREKMPVISYRRAIKSAVNGFMNTFNEYKVDEENNDPYMTRRFNRRFKNGDDKKKLENEYR</sequence>
<organism evidence="2 3">
    <name type="scientific">Galleria mellonella</name>
    <name type="common">Greater wax moth</name>
    <dbReference type="NCBI Taxonomy" id="7137"/>
    <lineage>
        <taxon>Eukaryota</taxon>
        <taxon>Metazoa</taxon>
        <taxon>Ecdysozoa</taxon>
        <taxon>Arthropoda</taxon>
        <taxon>Hexapoda</taxon>
        <taxon>Insecta</taxon>
        <taxon>Pterygota</taxon>
        <taxon>Neoptera</taxon>
        <taxon>Endopterygota</taxon>
        <taxon>Lepidoptera</taxon>
        <taxon>Glossata</taxon>
        <taxon>Ditrysia</taxon>
        <taxon>Pyraloidea</taxon>
        <taxon>Pyralidae</taxon>
        <taxon>Galleriinae</taxon>
        <taxon>Galleria</taxon>
    </lineage>
</organism>
<evidence type="ECO:0000313" key="3">
    <source>
        <dbReference type="RefSeq" id="XP_031765045.2"/>
    </source>
</evidence>
<feature type="transmembrane region" description="Helical" evidence="1">
    <location>
        <begin position="125"/>
        <end position="143"/>
    </location>
</feature>